<dbReference type="EMBL" id="KN832975">
    <property type="protein sequence ID" value="KIM89494.1"/>
    <property type="molecule type" value="Genomic_DNA"/>
</dbReference>
<dbReference type="AlphaFoldDB" id="A0A0C3GCR1"/>
<reference evidence="1 2" key="1">
    <citation type="submission" date="2014-04" db="EMBL/GenBank/DDBJ databases">
        <authorList>
            <consortium name="DOE Joint Genome Institute"/>
            <person name="Kuo A."/>
            <person name="Tarkka M."/>
            <person name="Buscot F."/>
            <person name="Kohler A."/>
            <person name="Nagy L.G."/>
            <person name="Floudas D."/>
            <person name="Copeland A."/>
            <person name="Barry K.W."/>
            <person name="Cichocki N."/>
            <person name="Veneault-Fourrey C."/>
            <person name="LaButti K."/>
            <person name="Lindquist E.A."/>
            <person name="Lipzen A."/>
            <person name="Lundell T."/>
            <person name="Morin E."/>
            <person name="Murat C."/>
            <person name="Sun H."/>
            <person name="Tunlid A."/>
            <person name="Henrissat B."/>
            <person name="Grigoriev I.V."/>
            <person name="Hibbett D.S."/>
            <person name="Martin F."/>
            <person name="Nordberg H.P."/>
            <person name="Cantor M.N."/>
            <person name="Hua S.X."/>
        </authorList>
    </citation>
    <scope>NUCLEOTIDE SEQUENCE [LARGE SCALE GENOMIC DNA]</scope>
    <source>
        <strain evidence="1 2">F 1598</strain>
    </source>
</reference>
<accession>A0A0C3GCR1</accession>
<reference evidence="2" key="2">
    <citation type="submission" date="2015-01" db="EMBL/GenBank/DDBJ databases">
        <title>Evolutionary Origins and Diversification of the Mycorrhizal Mutualists.</title>
        <authorList>
            <consortium name="DOE Joint Genome Institute"/>
            <consortium name="Mycorrhizal Genomics Consortium"/>
            <person name="Kohler A."/>
            <person name="Kuo A."/>
            <person name="Nagy L.G."/>
            <person name="Floudas D."/>
            <person name="Copeland A."/>
            <person name="Barry K.W."/>
            <person name="Cichocki N."/>
            <person name="Veneault-Fourrey C."/>
            <person name="LaButti K."/>
            <person name="Lindquist E.A."/>
            <person name="Lipzen A."/>
            <person name="Lundell T."/>
            <person name="Morin E."/>
            <person name="Murat C."/>
            <person name="Riley R."/>
            <person name="Ohm R."/>
            <person name="Sun H."/>
            <person name="Tunlid A."/>
            <person name="Henrissat B."/>
            <person name="Grigoriev I.V."/>
            <person name="Hibbett D.S."/>
            <person name="Martin F."/>
        </authorList>
    </citation>
    <scope>NUCLEOTIDE SEQUENCE [LARGE SCALE GENOMIC DNA]</scope>
    <source>
        <strain evidence="2">F 1598</strain>
    </source>
</reference>
<dbReference type="InParanoid" id="A0A0C3GCR1"/>
<evidence type="ECO:0000313" key="2">
    <source>
        <dbReference type="Proteomes" id="UP000054166"/>
    </source>
</evidence>
<dbReference type="Proteomes" id="UP000054166">
    <property type="component" value="Unassembled WGS sequence"/>
</dbReference>
<keyword evidence="2" id="KW-1185">Reference proteome</keyword>
<protein>
    <submittedName>
        <fullName evidence="1">Uncharacterized protein</fullName>
    </submittedName>
</protein>
<name>A0A0C3GCR1_PILCF</name>
<organism evidence="1 2">
    <name type="scientific">Piloderma croceum (strain F 1598)</name>
    <dbReference type="NCBI Taxonomy" id="765440"/>
    <lineage>
        <taxon>Eukaryota</taxon>
        <taxon>Fungi</taxon>
        <taxon>Dikarya</taxon>
        <taxon>Basidiomycota</taxon>
        <taxon>Agaricomycotina</taxon>
        <taxon>Agaricomycetes</taxon>
        <taxon>Agaricomycetidae</taxon>
        <taxon>Atheliales</taxon>
        <taxon>Atheliaceae</taxon>
        <taxon>Piloderma</taxon>
    </lineage>
</organism>
<proteinExistence type="predicted"/>
<evidence type="ECO:0000313" key="1">
    <source>
        <dbReference type="EMBL" id="KIM89494.1"/>
    </source>
</evidence>
<sequence length="55" mass="6154">MDDSHLWWEETGSLVSPSFNSTRQVLQPSDDAQKEAVSLYLANLVTALTQTHFTS</sequence>
<gene>
    <name evidence="1" type="ORF">PILCRDRAFT_813425</name>
</gene>
<dbReference type="HOGENOM" id="CLU_3033172_0_0_1"/>